<evidence type="ECO:0000313" key="1">
    <source>
        <dbReference type="EMBL" id="EAA19434.1"/>
    </source>
</evidence>
<reference evidence="1 2" key="1">
    <citation type="journal article" date="2002" name="Nature">
        <title>Genome sequence and comparative analysis of the model rodent malaria parasite Plasmodium yoelii yoelii.</title>
        <authorList>
            <person name="Carlton J.M."/>
            <person name="Angiuoli S.V."/>
            <person name="Suh B.B."/>
            <person name="Kooij T.W."/>
            <person name="Pertea M."/>
            <person name="Silva J.C."/>
            <person name="Ermolaeva M.D."/>
            <person name="Allen J.E."/>
            <person name="Selengut J.D."/>
            <person name="Koo H.L."/>
            <person name="Peterson J.D."/>
            <person name="Pop M."/>
            <person name="Kosack D.S."/>
            <person name="Shumway M.F."/>
            <person name="Bidwell S.L."/>
            <person name="Shallom S.J."/>
            <person name="van Aken S.E."/>
            <person name="Riedmuller S.B."/>
            <person name="Feldblyum T.V."/>
            <person name="Cho J.K."/>
            <person name="Quackenbush J."/>
            <person name="Sedegah M."/>
            <person name="Shoaibi A."/>
            <person name="Cummings L.M."/>
            <person name="Florens L."/>
            <person name="Yates J.R."/>
            <person name="Raine J.D."/>
            <person name="Sinden R.E."/>
            <person name="Harris M.A."/>
            <person name="Cunningham D.A."/>
            <person name="Preiser P.R."/>
            <person name="Bergman L.W."/>
            <person name="Vaidya A.B."/>
            <person name="van Lin L.H."/>
            <person name="Janse C.J."/>
            <person name="Waters A.P."/>
            <person name="Smith H.O."/>
            <person name="White O.R."/>
            <person name="Salzberg S.L."/>
            <person name="Venter J.C."/>
            <person name="Fraser C.M."/>
            <person name="Hoffman S.L."/>
            <person name="Gardner M.J."/>
            <person name="Carucci D.J."/>
        </authorList>
    </citation>
    <scope>NUCLEOTIDE SEQUENCE [LARGE SCALE GENOMIC DNA]</scope>
    <source>
        <strain evidence="1 2">17XNL</strain>
    </source>
</reference>
<proteinExistence type="predicted"/>
<comment type="caution">
    <text evidence="1">The sequence shown here is derived from an EMBL/GenBank/DDBJ whole genome shotgun (WGS) entry which is preliminary data.</text>
</comment>
<organism evidence="1 2">
    <name type="scientific">Plasmodium yoelii yoelii</name>
    <dbReference type="NCBI Taxonomy" id="73239"/>
    <lineage>
        <taxon>Eukaryota</taxon>
        <taxon>Sar</taxon>
        <taxon>Alveolata</taxon>
        <taxon>Apicomplexa</taxon>
        <taxon>Aconoidasida</taxon>
        <taxon>Haemosporida</taxon>
        <taxon>Plasmodiidae</taxon>
        <taxon>Plasmodium</taxon>
        <taxon>Plasmodium (Vinckeia)</taxon>
    </lineage>
</organism>
<dbReference type="InParanoid" id="Q7R8Y8"/>
<dbReference type="AlphaFoldDB" id="Q7R8Y8"/>
<dbReference type="Proteomes" id="UP000008553">
    <property type="component" value="Unassembled WGS sequence"/>
</dbReference>
<dbReference type="EMBL" id="AABL01002521">
    <property type="protein sequence ID" value="EAA19434.1"/>
    <property type="molecule type" value="Genomic_DNA"/>
</dbReference>
<evidence type="ECO:0000313" key="2">
    <source>
        <dbReference type="Proteomes" id="UP000008553"/>
    </source>
</evidence>
<gene>
    <name evidence="1" type="ORF">PY07082</name>
</gene>
<accession>Q7R8Y8</accession>
<name>Q7R8Y8_PLAYO</name>
<keyword evidence="2" id="KW-1185">Reference proteome</keyword>
<dbReference type="PaxDb" id="73239-Q7R8Y8"/>
<protein>
    <submittedName>
        <fullName evidence="1">Uncharacterized protein</fullName>
    </submittedName>
</protein>
<sequence>MLFSLYFKLSALMIAKIIQICNMTKVYNSTHNGIFYFKMS</sequence>